<dbReference type="SUPFAM" id="SSF52833">
    <property type="entry name" value="Thioredoxin-like"/>
    <property type="match status" value="1"/>
</dbReference>
<evidence type="ECO:0000256" key="4">
    <source>
        <dbReference type="PIRSR" id="PIRSR603782-2"/>
    </source>
</evidence>
<dbReference type="GO" id="GO:0046872">
    <property type="term" value="F:metal ion binding"/>
    <property type="evidence" value="ECO:0007669"/>
    <property type="project" value="UniProtKB-KW"/>
</dbReference>
<comment type="similarity">
    <text evidence="1">Belongs to the SCO1/2 family.</text>
</comment>
<feature type="binding site" evidence="3">
    <location>
        <position position="175"/>
    </location>
    <ligand>
        <name>Cu cation</name>
        <dbReference type="ChEBI" id="CHEBI:23378"/>
    </ligand>
</feature>
<dbReference type="InterPro" id="IPR036249">
    <property type="entry name" value="Thioredoxin-like_sf"/>
</dbReference>
<accession>A0A2W5FNT5</accession>
<dbReference type="PANTHER" id="PTHR12151">
    <property type="entry name" value="ELECTRON TRANSPORT PROTIN SCO1/SENC FAMILY MEMBER"/>
    <property type="match status" value="1"/>
</dbReference>
<dbReference type="CDD" id="cd02968">
    <property type="entry name" value="SCO"/>
    <property type="match status" value="1"/>
</dbReference>
<comment type="caution">
    <text evidence="6">The sequence shown here is derived from an EMBL/GenBank/DDBJ whole genome shotgun (WGS) entry which is preliminary data.</text>
</comment>
<dbReference type="PANTHER" id="PTHR12151:SF25">
    <property type="entry name" value="LINALOOL DEHYDRATASE_ISOMERASE DOMAIN-CONTAINING PROTEIN"/>
    <property type="match status" value="1"/>
</dbReference>
<dbReference type="InterPro" id="IPR003782">
    <property type="entry name" value="SCO1/SenC"/>
</dbReference>
<sequence length="215" mass="23688">MSSLSPVKDRLIRTALLAAIGLCLGALIAGVSALSSKKNDNTPAILNVAGVGGPFELTDQDGKTRSEKDFAGKYKLIYFGFTSCPAICPTELQKTAEAYKELSDSQKDQIQLIFITVDPERDTAKVLKKYVELFDPSMVGLTGTLEQIEAVKSEFKVYAAKVPDGPSKDDYTMDHSSFIYFMSPDDKLITLFKTQQTASEMEDFIRKYLKKNAGK</sequence>
<feature type="domain" description="Thioredoxin" evidence="5">
    <location>
        <begin position="46"/>
        <end position="210"/>
    </location>
</feature>
<dbReference type="Gene3D" id="3.40.30.10">
    <property type="entry name" value="Glutaredoxin"/>
    <property type="match status" value="1"/>
</dbReference>
<dbReference type="FunFam" id="3.40.30.10:FF:000013">
    <property type="entry name" value="Blast:Protein SCO1 homolog, mitochondrial"/>
    <property type="match status" value="1"/>
</dbReference>
<evidence type="ECO:0000313" key="6">
    <source>
        <dbReference type="EMBL" id="PZP55457.1"/>
    </source>
</evidence>
<gene>
    <name evidence="6" type="ORF">DI586_06780</name>
</gene>
<keyword evidence="3" id="KW-0479">Metal-binding</keyword>
<feature type="disulfide bond" description="Redox-active" evidence="4">
    <location>
        <begin position="84"/>
        <end position="88"/>
    </location>
</feature>
<reference evidence="6 7" key="1">
    <citation type="submission" date="2017-08" db="EMBL/GenBank/DDBJ databases">
        <title>Infants hospitalized years apart are colonized by the same room-sourced microbial strains.</title>
        <authorList>
            <person name="Brooks B."/>
            <person name="Olm M.R."/>
            <person name="Firek B.A."/>
            <person name="Baker R."/>
            <person name="Thomas B.C."/>
            <person name="Morowitz M.J."/>
            <person name="Banfield J.F."/>
        </authorList>
    </citation>
    <scope>NUCLEOTIDE SEQUENCE [LARGE SCALE GENOMIC DNA]</scope>
    <source>
        <strain evidence="6">S2_006_000_R2_64</strain>
    </source>
</reference>
<dbReference type="InterPro" id="IPR013766">
    <property type="entry name" value="Thioredoxin_domain"/>
</dbReference>
<dbReference type="Proteomes" id="UP000249739">
    <property type="component" value="Unassembled WGS sequence"/>
</dbReference>
<evidence type="ECO:0000256" key="2">
    <source>
        <dbReference type="ARBA" id="ARBA00023008"/>
    </source>
</evidence>
<feature type="binding site" evidence="3">
    <location>
        <position position="88"/>
    </location>
    <ligand>
        <name>Cu cation</name>
        <dbReference type="ChEBI" id="CHEBI:23378"/>
    </ligand>
</feature>
<dbReference type="Pfam" id="PF02630">
    <property type="entry name" value="SCO1-SenC"/>
    <property type="match status" value="1"/>
</dbReference>
<keyword evidence="4" id="KW-1015">Disulfide bond</keyword>
<proteinExistence type="inferred from homology"/>
<protein>
    <submittedName>
        <fullName evidence="6">SCO family protein</fullName>
    </submittedName>
</protein>
<name>A0A2W5FNT5_9BACT</name>
<evidence type="ECO:0000256" key="3">
    <source>
        <dbReference type="PIRSR" id="PIRSR603782-1"/>
    </source>
</evidence>
<evidence type="ECO:0000256" key="1">
    <source>
        <dbReference type="ARBA" id="ARBA00010996"/>
    </source>
</evidence>
<dbReference type="AlphaFoldDB" id="A0A2W5FNT5"/>
<feature type="binding site" evidence="3">
    <location>
        <position position="84"/>
    </location>
    <ligand>
        <name>Cu cation</name>
        <dbReference type="ChEBI" id="CHEBI:23378"/>
    </ligand>
</feature>
<evidence type="ECO:0000259" key="5">
    <source>
        <dbReference type="PROSITE" id="PS51352"/>
    </source>
</evidence>
<evidence type="ECO:0000313" key="7">
    <source>
        <dbReference type="Proteomes" id="UP000249739"/>
    </source>
</evidence>
<dbReference type="PROSITE" id="PS51352">
    <property type="entry name" value="THIOREDOXIN_2"/>
    <property type="match status" value="1"/>
</dbReference>
<keyword evidence="2 3" id="KW-0186">Copper</keyword>
<organism evidence="6 7">
    <name type="scientific">Micavibrio aeruginosavorus</name>
    <dbReference type="NCBI Taxonomy" id="349221"/>
    <lineage>
        <taxon>Bacteria</taxon>
        <taxon>Pseudomonadati</taxon>
        <taxon>Bdellovibrionota</taxon>
        <taxon>Bdellovibrionia</taxon>
        <taxon>Bdellovibrionales</taxon>
        <taxon>Pseudobdellovibrionaceae</taxon>
        <taxon>Micavibrio</taxon>
    </lineage>
</organism>
<dbReference type="EMBL" id="QFOT01000068">
    <property type="protein sequence ID" value="PZP55457.1"/>
    <property type="molecule type" value="Genomic_DNA"/>
</dbReference>